<dbReference type="Gene3D" id="1.20.80.10">
    <property type="match status" value="1"/>
</dbReference>
<keyword evidence="1" id="KW-0446">Lipid-binding</keyword>
<organism evidence="3 4">
    <name type="scientific">Archangium lansingense</name>
    <dbReference type="NCBI Taxonomy" id="2995310"/>
    <lineage>
        <taxon>Bacteria</taxon>
        <taxon>Pseudomonadati</taxon>
        <taxon>Myxococcota</taxon>
        <taxon>Myxococcia</taxon>
        <taxon>Myxococcales</taxon>
        <taxon>Cystobacterineae</taxon>
        <taxon>Archangiaceae</taxon>
        <taxon>Archangium</taxon>
    </lineage>
</organism>
<dbReference type="Pfam" id="PF00887">
    <property type="entry name" value="ACBP"/>
    <property type="match status" value="1"/>
</dbReference>
<reference evidence="3 4" key="1">
    <citation type="submission" date="2022-11" db="EMBL/GenBank/DDBJ databases">
        <title>Minimal conservation of predation-associated metabolite biosynthetic gene clusters underscores biosynthetic potential of Myxococcota including descriptions for ten novel species: Archangium lansinium sp. nov., Myxococcus landrumus sp. nov., Nannocystis bai.</title>
        <authorList>
            <person name="Ahearne A."/>
            <person name="Stevens C."/>
            <person name="Phillips K."/>
        </authorList>
    </citation>
    <scope>NUCLEOTIDE SEQUENCE [LARGE SCALE GENOMIC DNA]</scope>
    <source>
        <strain evidence="3 4">MIWBW</strain>
    </source>
</reference>
<dbReference type="InterPro" id="IPR022408">
    <property type="entry name" value="Acyl-CoA-binding_prot_CS"/>
</dbReference>
<accession>A0ABT4AFT5</accession>
<dbReference type="PROSITE" id="PS00880">
    <property type="entry name" value="ACB_1"/>
    <property type="match status" value="1"/>
</dbReference>
<dbReference type="Proteomes" id="UP001207654">
    <property type="component" value="Unassembled WGS sequence"/>
</dbReference>
<gene>
    <name evidence="3" type="ORF">OV287_39240</name>
</gene>
<evidence type="ECO:0000256" key="1">
    <source>
        <dbReference type="ARBA" id="ARBA00023121"/>
    </source>
</evidence>
<evidence type="ECO:0000313" key="4">
    <source>
        <dbReference type="Proteomes" id="UP001207654"/>
    </source>
</evidence>
<comment type="caution">
    <text evidence="3">The sequence shown here is derived from an EMBL/GenBank/DDBJ whole genome shotgun (WGS) entry which is preliminary data.</text>
</comment>
<keyword evidence="4" id="KW-1185">Reference proteome</keyword>
<dbReference type="PANTHER" id="PTHR23310:SF62">
    <property type="entry name" value="ACYL-COA BINDING PROTEIN 1, ISOFORM A"/>
    <property type="match status" value="1"/>
</dbReference>
<evidence type="ECO:0000313" key="3">
    <source>
        <dbReference type="EMBL" id="MCY1080500.1"/>
    </source>
</evidence>
<name>A0ABT4AFT5_9BACT</name>
<dbReference type="PRINTS" id="PR00689">
    <property type="entry name" value="ACOABINDINGP"/>
</dbReference>
<sequence>MALADDFRSAQERVKTLKTRPSNNTLLELYSLFKQATEGDVQGKRPGMLDLTGRAKYDAWAGRKGLDREAAMQQYVALVERLLRG</sequence>
<dbReference type="InterPro" id="IPR014352">
    <property type="entry name" value="FERM/acyl-CoA-bd_prot_sf"/>
</dbReference>
<feature type="domain" description="ACB" evidence="2">
    <location>
        <begin position="3"/>
        <end position="85"/>
    </location>
</feature>
<proteinExistence type="predicted"/>
<dbReference type="PROSITE" id="PS51228">
    <property type="entry name" value="ACB_2"/>
    <property type="match status" value="1"/>
</dbReference>
<dbReference type="InterPro" id="IPR035984">
    <property type="entry name" value="Acyl-CoA-binding_sf"/>
</dbReference>
<dbReference type="RefSeq" id="WP_267539160.1">
    <property type="nucleotide sequence ID" value="NZ_JAPNKA010000001.1"/>
</dbReference>
<protein>
    <submittedName>
        <fullName evidence="3">Acyl-CoA-binding protein</fullName>
    </submittedName>
</protein>
<dbReference type="SUPFAM" id="SSF47027">
    <property type="entry name" value="Acyl-CoA binding protein"/>
    <property type="match status" value="1"/>
</dbReference>
<dbReference type="InterPro" id="IPR000582">
    <property type="entry name" value="Acyl-CoA-binding_protein"/>
</dbReference>
<evidence type="ECO:0000259" key="2">
    <source>
        <dbReference type="PROSITE" id="PS51228"/>
    </source>
</evidence>
<dbReference type="EMBL" id="JAPNKA010000001">
    <property type="protein sequence ID" value="MCY1080500.1"/>
    <property type="molecule type" value="Genomic_DNA"/>
</dbReference>
<dbReference type="PANTHER" id="PTHR23310">
    <property type="entry name" value="ACYL-COA-BINDING PROTEIN, ACBP"/>
    <property type="match status" value="1"/>
</dbReference>